<proteinExistence type="predicted"/>
<dbReference type="EMBL" id="BMOE01000012">
    <property type="protein sequence ID" value="GGJ83811.1"/>
    <property type="molecule type" value="Genomic_DNA"/>
</dbReference>
<dbReference type="RefSeq" id="WP_188964074.1">
    <property type="nucleotide sequence ID" value="NZ_BMOE01000012.1"/>
</dbReference>
<sequence>MNRLIALLALGFGLASAQDTVTGFRLPSGRLACQYDATSGPASIRCDVLGATFKAPRPADCPLDWGDSLGLRASGRPYFVCHGDTVLDPSAPVLPYGVVWRKGNLTCRSSTAGVRCTNRSGHGFELARARYRLF</sequence>
<evidence type="ECO:0000313" key="2">
    <source>
        <dbReference type="EMBL" id="GGJ83811.1"/>
    </source>
</evidence>
<organism evidence="2 3">
    <name type="scientific">Deinococcus aquiradiocola</name>
    <dbReference type="NCBI Taxonomy" id="393059"/>
    <lineage>
        <taxon>Bacteria</taxon>
        <taxon>Thermotogati</taxon>
        <taxon>Deinococcota</taxon>
        <taxon>Deinococci</taxon>
        <taxon>Deinococcales</taxon>
        <taxon>Deinococcaceae</taxon>
        <taxon>Deinococcus</taxon>
    </lineage>
</organism>
<reference evidence="2" key="2">
    <citation type="submission" date="2020-09" db="EMBL/GenBank/DDBJ databases">
        <authorList>
            <person name="Sun Q."/>
            <person name="Ohkuma M."/>
        </authorList>
    </citation>
    <scope>NUCLEOTIDE SEQUENCE</scope>
    <source>
        <strain evidence="2">JCM 14371</strain>
    </source>
</reference>
<keyword evidence="3" id="KW-1185">Reference proteome</keyword>
<protein>
    <recommendedName>
        <fullName evidence="4">Ig-like domain-containing protein</fullName>
    </recommendedName>
</protein>
<dbReference type="Pfam" id="PF20341">
    <property type="entry name" value="DUF6636"/>
    <property type="match status" value="1"/>
</dbReference>
<name>A0A917PLG2_9DEIO</name>
<feature type="signal peptide" evidence="1">
    <location>
        <begin position="1"/>
        <end position="17"/>
    </location>
</feature>
<evidence type="ECO:0008006" key="4">
    <source>
        <dbReference type="Google" id="ProtNLM"/>
    </source>
</evidence>
<comment type="caution">
    <text evidence="2">The sequence shown here is derived from an EMBL/GenBank/DDBJ whole genome shotgun (WGS) entry which is preliminary data.</text>
</comment>
<dbReference type="Proteomes" id="UP000635726">
    <property type="component" value="Unassembled WGS sequence"/>
</dbReference>
<evidence type="ECO:0000256" key="1">
    <source>
        <dbReference type="SAM" id="SignalP"/>
    </source>
</evidence>
<dbReference type="InterPro" id="IPR046576">
    <property type="entry name" value="DUF6636"/>
</dbReference>
<reference evidence="2" key="1">
    <citation type="journal article" date="2014" name="Int. J. Syst. Evol. Microbiol.">
        <title>Complete genome sequence of Corynebacterium casei LMG S-19264T (=DSM 44701T), isolated from a smear-ripened cheese.</title>
        <authorList>
            <consortium name="US DOE Joint Genome Institute (JGI-PGF)"/>
            <person name="Walter F."/>
            <person name="Albersmeier A."/>
            <person name="Kalinowski J."/>
            <person name="Ruckert C."/>
        </authorList>
    </citation>
    <scope>NUCLEOTIDE SEQUENCE</scope>
    <source>
        <strain evidence="2">JCM 14371</strain>
    </source>
</reference>
<evidence type="ECO:0000313" key="3">
    <source>
        <dbReference type="Proteomes" id="UP000635726"/>
    </source>
</evidence>
<accession>A0A917PLG2</accession>
<feature type="chain" id="PRO_5037180503" description="Ig-like domain-containing protein" evidence="1">
    <location>
        <begin position="18"/>
        <end position="134"/>
    </location>
</feature>
<keyword evidence="1" id="KW-0732">Signal</keyword>
<dbReference type="AlphaFoldDB" id="A0A917PLG2"/>
<gene>
    <name evidence="2" type="ORF">GCM10008939_29590</name>
</gene>